<reference evidence="11 12" key="2">
    <citation type="submission" date="2025-05" db="UniProtKB">
        <authorList>
            <consortium name="RefSeq"/>
        </authorList>
    </citation>
    <scope>IDENTIFICATION</scope>
    <source>
        <tissue evidence="11 12">Leaf</tissue>
    </source>
</reference>
<dbReference type="GO" id="GO:0004674">
    <property type="term" value="F:protein serine/threonine kinase activity"/>
    <property type="evidence" value="ECO:0007669"/>
    <property type="project" value="UniProtKB-KW"/>
</dbReference>
<accession>A0A9R0K4Q0</accession>
<dbReference type="Pfam" id="PF07714">
    <property type="entry name" value="PK_Tyr_Ser-Thr"/>
    <property type="match status" value="1"/>
</dbReference>
<protein>
    <submittedName>
        <fullName evidence="11 12">Receptor-like cytosolic serine/threonine-protein kinase RBK2</fullName>
    </submittedName>
</protein>
<dbReference type="InterPro" id="IPR046958">
    <property type="entry name" value="RBK1/2/STUNTED"/>
</dbReference>
<evidence type="ECO:0000256" key="3">
    <source>
        <dbReference type="ARBA" id="ARBA00022741"/>
    </source>
</evidence>
<evidence type="ECO:0000256" key="7">
    <source>
        <dbReference type="RuleBase" id="RU000304"/>
    </source>
</evidence>
<evidence type="ECO:0000256" key="8">
    <source>
        <dbReference type="SAM" id="MobiDB-lite"/>
    </source>
</evidence>
<feature type="compositionally biased region" description="Polar residues" evidence="8">
    <location>
        <begin position="24"/>
        <end position="44"/>
    </location>
</feature>
<dbReference type="RefSeq" id="XP_021858446.2">
    <property type="nucleotide sequence ID" value="XM_022002754.2"/>
</dbReference>
<keyword evidence="3 6" id="KW-0547">Nucleotide-binding</keyword>
<dbReference type="Proteomes" id="UP000813463">
    <property type="component" value="Chromosome 6"/>
</dbReference>
<dbReference type="InterPro" id="IPR000719">
    <property type="entry name" value="Prot_kinase_dom"/>
</dbReference>
<name>A0A9R0K4Q0_SPIOL</name>
<dbReference type="Gene3D" id="3.30.200.20">
    <property type="entry name" value="Phosphorylase Kinase, domain 1"/>
    <property type="match status" value="1"/>
</dbReference>
<keyword evidence="2" id="KW-0808">Transferase</keyword>
<feature type="domain" description="Protein kinase" evidence="9">
    <location>
        <begin position="120"/>
        <end position="392"/>
    </location>
</feature>
<dbReference type="GO" id="GO:0005524">
    <property type="term" value="F:ATP binding"/>
    <property type="evidence" value="ECO:0007669"/>
    <property type="project" value="UniProtKB-UniRule"/>
</dbReference>
<feature type="region of interest" description="Disordered" evidence="8">
    <location>
        <begin position="1"/>
        <end position="46"/>
    </location>
</feature>
<dbReference type="CDD" id="cd14066">
    <property type="entry name" value="STKc_IRAK"/>
    <property type="match status" value="1"/>
</dbReference>
<proteinExistence type="inferred from homology"/>
<dbReference type="KEGG" id="soe:110797647"/>
<evidence type="ECO:0000313" key="10">
    <source>
        <dbReference type="Proteomes" id="UP000813463"/>
    </source>
</evidence>
<dbReference type="PROSITE" id="PS50011">
    <property type="entry name" value="PROTEIN_KINASE_DOM"/>
    <property type="match status" value="1"/>
</dbReference>
<dbReference type="GO" id="GO:0051020">
    <property type="term" value="F:GTPase binding"/>
    <property type="evidence" value="ECO:0007669"/>
    <property type="project" value="UniProtKB-ARBA"/>
</dbReference>
<evidence type="ECO:0000256" key="4">
    <source>
        <dbReference type="ARBA" id="ARBA00022777"/>
    </source>
</evidence>
<feature type="binding site" evidence="6">
    <location>
        <position position="148"/>
    </location>
    <ligand>
        <name>ATP</name>
        <dbReference type="ChEBI" id="CHEBI:30616"/>
    </ligand>
</feature>
<keyword evidence="1 7" id="KW-0723">Serine/threonine-protein kinase</keyword>
<evidence type="ECO:0000256" key="6">
    <source>
        <dbReference type="PROSITE-ProRule" id="PRU10141"/>
    </source>
</evidence>
<evidence type="ECO:0000259" key="9">
    <source>
        <dbReference type="PROSITE" id="PS50011"/>
    </source>
</evidence>
<reference evidence="10" key="1">
    <citation type="journal article" date="2021" name="Nat. Commun.">
        <title>Genomic analyses provide insights into spinach domestication and the genetic basis of agronomic traits.</title>
        <authorList>
            <person name="Cai X."/>
            <person name="Sun X."/>
            <person name="Xu C."/>
            <person name="Sun H."/>
            <person name="Wang X."/>
            <person name="Ge C."/>
            <person name="Zhang Z."/>
            <person name="Wang Q."/>
            <person name="Fei Z."/>
            <person name="Jiao C."/>
            <person name="Wang Q."/>
        </authorList>
    </citation>
    <scope>NUCLEOTIDE SEQUENCE [LARGE SCALE GENOMIC DNA]</scope>
    <source>
        <strain evidence="10">cv. Varoflay</strain>
    </source>
</reference>
<gene>
    <name evidence="11 12" type="primary">LOC110797647</name>
</gene>
<dbReference type="SUPFAM" id="SSF56112">
    <property type="entry name" value="Protein kinase-like (PK-like)"/>
    <property type="match status" value="1"/>
</dbReference>
<comment type="similarity">
    <text evidence="7">Belongs to the protein kinase superfamily.</text>
</comment>
<dbReference type="PANTHER" id="PTHR47987:SF12">
    <property type="entry name" value="PROTEIN KINASE FAMILY PROTEIN"/>
    <property type="match status" value="1"/>
</dbReference>
<dbReference type="AlphaFoldDB" id="A0A9R0K4Q0"/>
<evidence type="ECO:0000313" key="12">
    <source>
        <dbReference type="RefSeq" id="XP_056687538.1"/>
    </source>
</evidence>
<dbReference type="InterPro" id="IPR017441">
    <property type="entry name" value="Protein_kinase_ATP_BS"/>
</dbReference>
<keyword evidence="5 6" id="KW-0067">ATP-binding</keyword>
<dbReference type="PROSITE" id="PS00107">
    <property type="entry name" value="PROTEIN_KINASE_ATP"/>
    <property type="match status" value="1"/>
</dbReference>
<evidence type="ECO:0000256" key="5">
    <source>
        <dbReference type="ARBA" id="ARBA00022840"/>
    </source>
</evidence>
<evidence type="ECO:0000256" key="2">
    <source>
        <dbReference type="ARBA" id="ARBA00022679"/>
    </source>
</evidence>
<dbReference type="RefSeq" id="XP_056687538.1">
    <property type="nucleotide sequence ID" value="XM_056831560.1"/>
</dbReference>
<dbReference type="PANTHER" id="PTHR47987">
    <property type="entry name" value="OS08G0249100 PROTEIN"/>
    <property type="match status" value="1"/>
</dbReference>
<evidence type="ECO:0000256" key="1">
    <source>
        <dbReference type="ARBA" id="ARBA00022527"/>
    </source>
</evidence>
<dbReference type="SMART" id="SM00220">
    <property type="entry name" value="S_TKc"/>
    <property type="match status" value="1"/>
</dbReference>
<dbReference type="GO" id="GO:0005737">
    <property type="term" value="C:cytoplasm"/>
    <property type="evidence" value="ECO:0007669"/>
    <property type="project" value="UniProtKB-SubCell"/>
</dbReference>
<dbReference type="Gene3D" id="1.10.510.10">
    <property type="entry name" value="Transferase(Phosphotransferase) domain 1"/>
    <property type="match status" value="1"/>
</dbReference>
<dbReference type="InterPro" id="IPR008271">
    <property type="entry name" value="Ser/Thr_kinase_AS"/>
</dbReference>
<organism evidence="10 11">
    <name type="scientific">Spinacia oleracea</name>
    <name type="common">Spinach</name>
    <dbReference type="NCBI Taxonomy" id="3562"/>
    <lineage>
        <taxon>Eukaryota</taxon>
        <taxon>Viridiplantae</taxon>
        <taxon>Streptophyta</taxon>
        <taxon>Embryophyta</taxon>
        <taxon>Tracheophyta</taxon>
        <taxon>Spermatophyta</taxon>
        <taxon>Magnoliopsida</taxon>
        <taxon>eudicotyledons</taxon>
        <taxon>Gunneridae</taxon>
        <taxon>Pentapetalae</taxon>
        <taxon>Caryophyllales</taxon>
        <taxon>Chenopodiaceae</taxon>
        <taxon>Chenopodioideae</taxon>
        <taxon>Anserineae</taxon>
        <taxon>Spinacia</taxon>
    </lineage>
</organism>
<dbReference type="GeneID" id="110797647"/>
<dbReference type="PROSITE" id="PS00108">
    <property type="entry name" value="PROTEIN_KINASE_ST"/>
    <property type="match status" value="1"/>
</dbReference>
<dbReference type="GO" id="GO:0016301">
    <property type="term" value="F:kinase activity"/>
    <property type="evidence" value="ECO:0000318"/>
    <property type="project" value="GO_Central"/>
</dbReference>
<dbReference type="InterPro" id="IPR011009">
    <property type="entry name" value="Kinase-like_dom_sf"/>
</dbReference>
<keyword evidence="4" id="KW-0418">Kinase</keyword>
<keyword evidence="10" id="KW-1185">Reference proteome</keyword>
<sequence length="414" mass="46639">MQKPGQDSNSPVGVLEDYFRTVESDTNSSNDANEAQKNPRTSSGFRGFMGLLRSKSKKQFPALASMNIPKLSGLRSSSMREESPFSLTGKCYFGNAGLHNADSPSRSFTLYELQLATKNFSQENFIGKGGYAEVYRGRLQDGKVIAVKRLARGTPEERIADFLTELGIMAHVNHPNTTKLIGYCVEGGMHLVLEYSHLGSLASLLHGSKGKLSWSIRYKIALGIAEGLMYLHYGCQRRIIHRDIKAANILLTKDFEPQICDFGLAKWLPDKWTHHIVVKFEGTFGYLAPEFMMHGIVDEKTDVFAFGVLLLELITGRRALDCSQQSLVLWAKPLLRKNNMRELIDPDLENNFNSKQMKLMLLAAALCVQRSSIRRPQMNQVLQLLKGNLSSFDSIKKHKKPSFWKMYYDDITDA</sequence>
<dbReference type="InterPro" id="IPR001245">
    <property type="entry name" value="Ser-Thr/Tyr_kinase_cat_dom"/>
</dbReference>
<feature type="compositionally biased region" description="Polar residues" evidence="8">
    <location>
        <begin position="1"/>
        <end position="11"/>
    </location>
</feature>
<evidence type="ECO:0000313" key="11">
    <source>
        <dbReference type="RefSeq" id="XP_021858446.2"/>
    </source>
</evidence>